<proteinExistence type="predicted"/>
<comment type="caution">
    <text evidence="3">The sequence shown here is derived from an EMBL/GenBank/DDBJ whole genome shotgun (WGS) entry which is preliminary data.</text>
</comment>
<dbReference type="PROSITE" id="PS51913">
    <property type="entry name" value="HTH_HARE"/>
    <property type="match status" value="1"/>
</dbReference>
<dbReference type="PRINTS" id="PR00046">
    <property type="entry name" value="SIGMA70FCT"/>
</dbReference>
<dbReference type="InterPro" id="IPR007630">
    <property type="entry name" value="RNA_pol_sigma70_r4"/>
</dbReference>
<dbReference type="InterPro" id="IPR013324">
    <property type="entry name" value="RNA_pol_sigma_r3/r4-like"/>
</dbReference>
<dbReference type="SUPFAM" id="SSF88659">
    <property type="entry name" value="Sigma3 and sigma4 domains of RNA polymerase sigma factors"/>
    <property type="match status" value="1"/>
</dbReference>
<dbReference type="Gene3D" id="1.10.10.10">
    <property type="entry name" value="Winged helix-like DNA-binding domain superfamily/Winged helix DNA-binding domain"/>
    <property type="match status" value="1"/>
</dbReference>
<evidence type="ECO:0000313" key="4">
    <source>
        <dbReference type="Proteomes" id="UP000176639"/>
    </source>
</evidence>
<evidence type="ECO:0000259" key="2">
    <source>
        <dbReference type="PROSITE" id="PS51913"/>
    </source>
</evidence>
<evidence type="ECO:0000313" key="3">
    <source>
        <dbReference type="EMBL" id="OGD23764.1"/>
    </source>
</evidence>
<dbReference type="InterPro" id="IPR036388">
    <property type="entry name" value="WH-like_DNA-bd_sf"/>
</dbReference>
<gene>
    <name evidence="3" type="ORF">A2Z10_01895</name>
</gene>
<dbReference type="CDD" id="cd06171">
    <property type="entry name" value="Sigma70_r4"/>
    <property type="match status" value="1"/>
</dbReference>
<protein>
    <recommendedName>
        <fullName evidence="2">HTH HARE-type domain-containing protein</fullName>
    </recommendedName>
</protein>
<dbReference type="PANTHER" id="PTHR30603:SF47">
    <property type="entry name" value="RNA POLYMERASE SIGMA FACTOR SIGD, CHLOROPLASTIC"/>
    <property type="match status" value="1"/>
</dbReference>
<dbReference type="InterPro" id="IPR000943">
    <property type="entry name" value="RNA_pol_sigma70"/>
</dbReference>
<evidence type="ECO:0000256" key="1">
    <source>
        <dbReference type="ARBA" id="ARBA00023163"/>
    </source>
</evidence>
<dbReference type="EMBL" id="MEYI01000029">
    <property type="protein sequence ID" value="OGD23764.1"/>
    <property type="molecule type" value="Genomic_DNA"/>
</dbReference>
<dbReference type="PROSITE" id="PS00716">
    <property type="entry name" value="SIGMA70_2"/>
    <property type="match status" value="1"/>
</dbReference>
<sequence length="353" mass="40906">MAANNKSVNINVPKTITVLLSPLPERQRDVIVKRFGLKDGIRRTLEEIGGQYKITRERVRQIENDAKKALLESEHMKKFEPLYERLSSHFKEHGGVRPEHKLFEEDAPKLFSSSLEREIAQAYLYFLLSLHDSFVRHSENEKFHPMWALKDVDPSVVRTVVDELVKKLTDHNQPVTREQLHAWLSELSGEKRDHVLASHVAASKDIDANVYGEYGLAHWPEISTRGVRDKAYVVLKKKAKPMHFKEIVDAINKIFDLKKEAHPQTVHNELIKNNRFVLVGRGMYALSEWGYKPGKVSDVLLRILSQAKQPMSKEEIITEVMKERNVKLNTILLNLQNKEYFDRTEDGKFVLKK</sequence>
<dbReference type="Gene3D" id="1.10.10.1250">
    <property type="entry name" value="RNA polymerase, subunit delta, N-terminal domain"/>
    <property type="match status" value="1"/>
</dbReference>
<dbReference type="InterPro" id="IPR007759">
    <property type="entry name" value="Asxl_HARE-HTH"/>
</dbReference>
<dbReference type="Proteomes" id="UP000176639">
    <property type="component" value="Unassembled WGS sequence"/>
</dbReference>
<organism evidence="3 4">
    <name type="scientific">Candidatus Azambacteria bacterium RBG_16_47_10</name>
    <dbReference type="NCBI Taxonomy" id="1797292"/>
    <lineage>
        <taxon>Bacteria</taxon>
        <taxon>Candidatus Azamiibacteriota</taxon>
    </lineage>
</organism>
<accession>A0A1F5AZV8</accession>
<keyword evidence="1" id="KW-0804">Transcription</keyword>
<dbReference type="AlphaFoldDB" id="A0A1F5AZV8"/>
<dbReference type="InterPro" id="IPR050239">
    <property type="entry name" value="Sigma-70_RNA_pol_init_factors"/>
</dbReference>
<dbReference type="InterPro" id="IPR038087">
    <property type="entry name" value="RNAP_delta_N_dom_sf"/>
</dbReference>
<feature type="domain" description="HTH HARE-type" evidence="2">
    <location>
        <begin position="225"/>
        <end position="289"/>
    </location>
</feature>
<dbReference type="PANTHER" id="PTHR30603">
    <property type="entry name" value="RNA POLYMERASE SIGMA FACTOR RPO"/>
    <property type="match status" value="1"/>
</dbReference>
<name>A0A1F5AZV8_9BACT</name>
<reference evidence="3 4" key="1">
    <citation type="journal article" date="2016" name="Nat. Commun.">
        <title>Thousands of microbial genomes shed light on interconnected biogeochemical processes in an aquifer system.</title>
        <authorList>
            <person name="Anantharaman K."/>
            <person name="Brown C.T."/>
            <person name="Hug L.A."/>
            <person name="Sharon I."/>
            <person name="Castelle C.J."/>
            <person name="Probst A.J."/>
            <person name="Thomas B.C."/>
            <person name="Singh A."/>
            <person name="Wilkins M.J."/>
            <person name="Karaoz U."/>
            <person name="Brodie E.L."/>
            <person name="Williams K.H."/>
            <person name="Hubbard S.S."/>
            <person name="Banfield J.F."/>
        </authorList>
    </citation>
    <scope>NUCLEOTIDE SEQUENCE [LARGE SCALE GENOMIC DNA]</scope>
</reference>
<dbReference type="GO" id="GO:0006352">
    <property type="term" value="P:DNA-templated transcription initiation"/>
    <property type="evidence" value="ECO:0007669"/>
    <property type="project" value="InterPro"/>
</dbReference>
<dbReference type="Pfam" id="PF05066">
    <property type="entry name" value="HARE-HTH"/>
    <property type="match status" value="1"/>
</dbReference>
<dbReference type="Pfam" id="PF04545">
    <property type="entry name" value="Sigma70_r4"/>
    <property type="match status" value="1"/>
</dbReference>
<dbReference type="GO" id="GO:0003700">
    <property type="term" value="F:DNA-binding transcription factor activity"/>
    <property type="evidence" value="ECO:0007669"/>
    <property type="project" value="InterPro"/>
</dbReference>